<dbReference type="EMBL" id="GEBQ01015635">
    <property type="protein sequence ID" value="JAT24342.1"/>
    <property type="molecule type" value="Transcribed_RNA"/>
</dbReference>
<name>A0A1B6LKV0_9HEMI</name>
<feature type="region of interest" description="Disordered" evidence="1">
    <location>
        <begin position="339"/>
        <end position="389"/>
    </location>
</feature>
<proteinExistence type="predicted"/>
<organism evidence="2">
    <name type="scientific">Graphocephala atropunctata</name>
    <dbReference type="NCBI Taxonomy" id="36148"/>
    <lineage>
        <taxon>Eukaryota</taxon>
        <taxon>Metazoa</taxon>
        <taxon>Ecdysozoa</taxon>
        <taxon>Arthropoda</taxon>
        <taxon>Hexapoda</taxon>
        <taxon>Insecta</taxon>
        <taxon>Pterygota</taxon>
        <taxon>Neoptera</taxon>
        <taxon>Paraneoptera</taxon>
        <taxon>Hemiptera</taxon>
        <taxon>Auchenorrhyncha</taxon>
        <taxon>Membracoidea</taxon>
        <taxon>Cicadellidae</taxon>
        <taxon>Cicadellinae</taxon>
        <taxon>Cicadellini</taxon>
        <taxon>Graphocephala</taxon>
    </lineage>
</organism>
<protein>
    <submittedName>
        <fullName evidence="2">Uncharacterized protein</fullName>
    </submittedName>
</protein>
<gene>
    <name evidence="2" type="ORF">g.11026</name>
</gene>
<reference evidence="2" key="1">
    <citation type="submission" date="2015-11" db="EMBL/GenBank/DDBJ databases">
        <title>De novo transcriptome assembly of four potential Pierce s Disease insect vectors from Arizona vineyards.</title>
        <authorList>
            <person name="Tassone E.E."/>
        </authorList>
    </citation>
    <scope>NUCLEOTIDE SEQUENCE</scope>
</reference>
<evidence type="ECO:0000313" key="2">
    <source>
        <dbReference type="EMBL" id="JAT24342.1"/>
    </source>
</evidence>
<evidence type="ECO:0000256" key="1">
    <source>
        <dbReference type="SAM" id="MobiDB-lite"/>
    </source>
</evidence>
<dbReference type="AlphaFoldDB" id="A0A1B6LKV0"/>
<accession>A0A1B6LKV0</accession>
<sequence length="389" mass="44994">EMVGECSKWFVETVTCTELKQDYRSNKKRLELSGSIVETANDLLNMLNHYITCYSKIKTTIPFDHRLNNACSLTSLPLLPCRLNSCRKELGRVGEWCSTFELFFDEPSNKNIGRFLDSMILNQSFVFTRELMWKLTLPACDAQSPTRCSCVHVTSKDGNLYLELVTREEQIFSKPRKIVKLVDDLSIWHSFHWTFPDGWDFGSDHIQICGSLHWVNRLSESAVNNMKCVAQMFPMFDWILDFINSHPGYDPAYKLLWNLRMNTDSERLGYTKVLFRRGKEWILREVTFNNQQAFKPYMVGGNKSCCFSWVPYDRGIPLPTQATNKSVTNLCKSEWNKEESKLKKRRLKEKTKLPETLSPAKQQLAIGSNGKDLTPEKPDSDQQSSCSLQ</sequence>
<feature type="non-terminal residue" evidence="2">
    <location>
        <position position="1"/>
    </location>
</feature>